<reference evidence="1 2" key="1">
    <citation type="journal article" date="2018" name="Syst. Appl. Microbiol.">
        <title>Photobacterium carnosum sp. nov., isolated from spoiled modified atmosphere packaged poultry meat.</title>
        <authorList>
            <person name="Hilgarth M."/>
            <person name="Fuertes S."/>
            <person name="Ehrmann M."/>
            <person name="Vogel R.F."/>
        </authorList>
    </citation>
    <scope>NUCLEOTIDE SEQUENCE [LARGE SCALE GENOMIC DNA]</scope>
    <source>
        <strain evidence="1 2">TMW 2.2021</strain>
    </source>
</reference>
<accession>A0A2N4UQK3</accession>
<proteinExistence type="predicted"/>
<dbReference type="OrthoDB" id="5821991at2"/>
<evidence type="ECO:0000313" key="2">
    <source>
        <dbReference type="Proteomes" id="UP000234420"/>
    </source>
</evidence>
<dbReference type="EMBL" id="NPIB01000018">
    <property type="protein sequence ID" value="PLC57283.1"/>
    <property type="molecule type" value="Genomic_DNA"/>
</dbReference>
<dbReference type="RefSeq" id="WP_101769509.1">
    <property type="nucleotide sequence ID" value="NZ_BPPU01000002.1"/>
</dbReference>
<keyword evidence="2" id="KW-1185">Reference proteome</keyword>
<comment type="caution">
    <text evidence="1">The sequence shown here is derived from an EMBL/GenBank/DDBJ whole genome shotgun (WGS) entry which is preliminary data.</text>
</comment>
<dbReference type="AlphaFoldDB" id="A0A2N4UQK3"/>
<gene>
    <name evidence="1" type="ORF">CIK00_14295</name>
</gene>
<protein>
    <submittedName>
        <fullName evidence="1">Uncharacterized protein</fullName>
    </submittedName>
</protein>
<evidence type="ECO:0000313" key="1">
    <source>
        <dbReference type="EMBL" id="PLC57283.1"/>
    </source>
</evidence>
<dbReference type="Proteomes" id="UP000234420">
    <property type="component" value="Unassembled WGS sequence"/>
</dbReference>
<organism evidence="1 2">
    <name type="scientific">Photobacterium carnosum</name>
    <dbReference type="NCBI Taxonomy" id="2023717"/>
    <lineage>
        <taxon>Bacteria</taxon>
        <taxon>Pseudomonadati</taxon>
        <taxon>Pseudomonadota</taxon>
        <taxon>Gammaproteobacteria</taxon>
        <taxon>Vibrionales</taxon>
        <taxon>Vibrionaceae</taxon>
        <taxon>Photobacterium</taxon>
    </lineage>
</organism>
<name>A0A2N4UQK3_9GAMM</name>
<sequence length="164" mass="19276">MKNFNHTHHDTLDCIHSFVKEPNKLMHYLSEFDECLRTVYVNDAAFIIENLFEQEIGKDTILFPEIHIYDVKTAISDDYNDSIKKMIDKLPSLTLCLIKLKCGELLTFVDAFFCSRNTALLMLKNLENHLDEHKRSYHVEYHGLPHSEMLESLHCNDKFDLEKV</sequence>